<dbReference type="EC" id="2.7.7.7" evidence="1"/>
<evidence type="ECO:0000256" key="7">
    <source>
        <dbReference type="ARBA" id="ARBA00034754"/>
    </source>
</evidence>
<dbReference type="EMBL" id="CP092109">
    <property type="protein sequence ID" value="UWZ80436.1"/>
    <property type="molecule type" value="Genomic_DNA"/>
</dbReference>
<dbReference type="SUPFAM" id="SSF48019">
    <property type="entry name" value="post-AAA+ oligomerization domain-like"/>
    <property type="match status" value="1"/>
</dbReference>
<evidence type="ECO:0000313" key="12">
    <source>
        <dbReference type="Proteomes" id="UP001060414"/>
    </source>
</evidence>
<dbReference type="NCBIfam" id="TIGR01128">
    <property type="entry name" value="holA"/>
    <property type="match status" value="1"/>
</dbReference>
<reference evidence="11" key="1">
    <citation type="journal article" date="2022" name="Environ. Microbiol.">
        <title>Geoalkalibacter halelectricus SAP #1 sp. nov. possessing extracellular electron transfer and mineral#reducing capabilities from a haloalkaline environment.</title>
        <authorList>
            <person name="Yadav S."/>
            <person name="Singh R."/>
            <person name="Sundharam S.S."/>
            <person name="Chaudhary S."/>
            <person name="Krishnamurthi S."/>
            <person name="Patil S.A."/>
        </authorList>
    </citation>
    <scope>NUCLEOTIDE SEQUENCE</scope>
    <source>
        <strain evidence="11">SAP-1</strain>
    </source>
</reference>
<evidence type="ECO:0000259" key="10">
    <source>
        <dbReference type="Pfam" id="PF21694"/>
    </source>
</evidence>
<keyword evidence="12" id="KW-1185">Reference proteome</keyword>
<organism evidence="11 12">
    <name type="scientific">Geoalkalibacter halelectricus</name>
    <dbReference type="NCBI Taxonomy" id="2847045"/>
    <lineage>
        <taxon>Bacteria</taxon>
        <taxon>Pseudomonadati</taxon>
        <taxon>Thermodesulfobacteriota</taxon>
        <taxon>Desulfuromonadia</taxon>
        <taxon>Desulfuromonadales</taxon>
        <taxon>Geoalkalibacteraceae</taxon>
        <taxon>Geoalkalibacter</taxon>
    </lineage>
</organism>
<dbReference type="InterPro" id="IPR048466">
    <property type="entry name" value="DNA_pol3_delta-like_C"/>
</dbReference>
<proteinExistence type="inferred from homology"/>
<evidence type="ECO:0000313" key="11">
    <source>
        <dbReference type="EMBL" id="UWZ80436.1"/>
    </source>
</evidence>
<feature type="domain" description="DNA polymerase III delta subunit-like C-terminal" evidence="10">
    <location>
        <begin position="207"/>
        <end position="325"/>
    </location>
</feature>
<dbReference type="PANTHER" id="PTHR34388">
    <property type="entry name" value="DNA POLYMERASE III SUBUNIT DELTA"/>
    <property type="match status" value="1"/>
</dbReference>
<evidence type="ECO:0000259" key="9">
    <source>
        <dbReference type="Pfam" id="PF06144"/>
    </source>
</evidence>
<dbReference type="Pfam" id="PF21694">
    <property type="entry name" value="DNA_pol3_delta_C"/>
    <property type="match status" value="1"/>
</dbReference>
<accession>A0ABY5ZT83</accession>
<dbReference type="InterPro" id="IPR008921">
    <property type="entry name" value="DNA_pol3_clamp-load_cplx_C"/>
</dbReference>
<dbReference type="InterPro" id="IPR005790">
    <property type="entry name" value="DNA_polIII_delta"/>
</dbReference>
<evidence type="ECO:0000256" key="2">
    <source>
        <dbReference type="ARBA" id="ARBA00017703"/>
    </source>
</evidence>
<keyword evidence="4 11" id="KW-0548">Nucleotidyltransferase</keyword>
<dbReference type="Pfam" id="PF06144">
    <property type="entry name" value="DNA_pol3_delta"/>
    <property type="match status" value="1"/>
</dbReference>
<evidence type="ECO:0000256" key="6">
    <source>
        <dbReference type="ARBA" id="ARBA00022932"/>
    </source>
</evidence>
<dbReference type="Gene3D" id="1.20.272.10">
    <property type="match status" value="1"/>
</dbReference>
<dbReference type="SUPFAM" id="SSF52540">
    <property type="entry name" value="P-loop containing nucleoside triphosphate hydrolases"/>
    <property type="match status" value="1"/>
</dbReference>
<dbReference type="GO" id="GO:0003887">
    <property type="term" value="F:DNA-directed DNA polymerase activity"/>
    <property type="evidence" value="ECO:0007669"/>
    <property type="project" value="UniProtKB-EC"/>
</dbReference>
<keyword evidence="3 11" id="KW-0808">Transferase</keyword>
<name>A0ABY5ZT83_9BACT</name>
<protein>
    <recommendedName>
        <fullName evidence="2">DNA polymerase III subunit delta</fullName>
        <ecNumber evidence="1">2.7.7.7</ecNumber>
    </recommendedName>
</protein>
<keyword evidence="5" id="KW-0235">DNA replication</keyword>
<gene>
    <name evidence="11" type="primary">holA</name>
    <name evidence="11" type="ORF">L9S41_03305</name>
</gene>
<dbReference type="InterPro" id="IPR010372">
    <property type="entry name" value="DNA_pol3_delta_N"/>
</dbReference>
<dbReference type="Gene3D" id="3.40.50.300">
    <property type="entry name" value="P-loop containing nucleotide triphosphate hydrolases"/>
    <property type="match status" value="1"/>
</dbReference>
<dbReference type="Gene3D" id="1.10.8.60">
    <property type="match status" value="1"/>
</dbReference>
<sequence length="334" mass="37924">MKPIEFQRVLDSGQFPSLLFLHGEETYLLDRAYHDLVEKVLDPADRDFNLSVFTGREASVETILDACRTLPVFAPRRLVAVKDAHLLKTEDLSRFLPYLQNPVPETVLVFSAKGIDGRLSFFREFKKKGVLVEFRRLYDNQIPGFVKDQARISGKSFTEDALVLFCRRMGNDLGEIRSELDKLCAYVAHGTLIDVEDVRQVISDTREESVFDLINAIGRRRPAEALRLLARMLDDGEPPLRILTLVVRHLRQLWQATELIKLGADRNEMAKRLRINPYFLDGLLGQSKSFSAEEYRRTFVACLQTDLALKSSGGDPGALMEKLVLGLIQGEGRQ</sequence>
<evidence type="ECO:0000256" key="4">
    <source>
        <dbReference type="ARBA" id="ARBA00022695"/>
    </source>
</evidence>
<comment type="catalytic activity">
    <reaction evidence="8">
        <text>DNA(n) + a 2'-deoxyribonucleoside 5'-triphosphate = DNA(n+1) + diphosphate</text>
        <dbReference type="Rhea" id="RHEA:22508"/>
        <dbReference type="Rhea" id="RHEA-COMP:17339"/>
        <dbReference type="Rhea" id="RHEA-COMP:17340"/>
        <dbReference type="ChEBI" id="CHEBI:33019"/>
        <dbReference type="ChEBI" id="CHEBI:61560"/>
        <dbReference type="ChEBI" id="CHEBI:173112"/>
        <dbReference type="EC" id="2.7.7.7"/>
    </reaction>
</comment>
<evidence type="ECO:0000256" key="3">
    <source>
        <dbReference type="ARBA" id="ARBA00022679"/>
    </source>
</evidence>
<dbReference type="RefSeq" id="WP_260748793.1">
    <property type="nucleotide sequence ID" value="NZ_CP092109.1"/>
</dbReference>
<keyword evidence="6" id="KW-0239">DNA-directed DNA polymerase</keyword>
<dbReference type="Proteomes" id="UP001060414">
    <property type="component" value="Chromosome"/>
</dbReference>
<feature type="domain" description="DNA polymerase III delta N-terminal" evidence="9">
    <location>
        <begin position="20"/>
        <end position="134"/>
    </location>
</feature>
<evidence type="ECO:0000256" key="8">
    <source>
        <dbReference type="ARBA" id="ARBA00049244"/>
    </source>
</evidence>
<evidence type="ECO:0000256" key="1">
    <source>
        <dbReference type="ARBA" id="ARBA00012417"/>
    </source>
</evidence>
<evidence type="ECO:0000256" key="5">
    <source>
        <dbReference type="ARBA" id="ARBA00022705"/>
    </source>
</evidence>
<dbReference type="PANTHER" id="PTHR34388:SF1">
    <property type="entry name" value="DNA POLYMERASE III SUBUNIT DELTA"/>
    <property type="match status" value="1"/>
</dbReference>
<dbReference type="InterPro" id="IPR027417">
    <property type="entry name" value="P-loop_NTPase"/>
</dbReference>
<comment type="similarity">
    <text evidence="7">Belongs to the DNA polymerase HolA subunit family.</text>
</comment>